<dbReference type="AlphaFoldDB" id="A0A8E2JIB9"/>
<protein>
    <submittedName>
        <fullName evidence="1">Uncharacterized protein</fullName>
    </submittedName>
</protein>
<sequence length="123" mass="14120">KFNPEKYQLIHFTRNRRHDSEDLASTVYINRHPAELQDKSLKILGVWVDPKLRWKEHIKQATRKGDAAFTSLSRITASTWGPLISRSRLLYTATVRPTILYGVQVEGIQLNGKPAVKTTIRPL</sequence>
<accession>A0A8E2JIB9</accession>
<dbReference type="EMBL" id="KV744857">
    <property type="protein sequence ID" value="OCK83583.1"/>
    <property type="molecule type" value="Genomic_DNA"/>
</dbReference>
<organism evidence="1 2">
    <name type="scientific">Lepidopterella palustris CBS 459.81</name>
    <dbReference type="NCBI Taxonomy" id="1314670"/>
    <lineage>
        <taxon>Eukaryota</taxon>
        <taxon>Fungi</taxon>
        <taxon>Dikarya</taxon>
        <taxon>Ascomycota</taxon>
        <taxon>Pezizomycotina</taxon>
        <taxon>Dothideomycetes</taxon>
        <taxon>Pleosporomycetidae</taxon>
        <taxon>Mytilinidiales</taxon>
        <taxon>Argynnaceae</taxon>
        <taxon>Lepidopterella</taxon>
    </lineage>
</organism>
<name>A0A8E2JIB9_9PEZI</name>
<keyword evidence="2" id="KW-1185">Reference proteome</keyword>
<reference evidence="1 2" key="1">
    <citation type="journal article" date="2016" name="Nat. Commun.">
        <title>Ectomycorrhizal ecology is imprinted in the genome of the dominant symbiotic fungus Cenococcum geophilum.</title>
        <authorList>
            <consortium name="DOE Joint Genome Institute"/>
            <person name="Peter M."/>
            <person name="Kohler A."/>
            <person name="Ohm R.A."/>
            <person name="Kuo A."/>
            <person name="Krutzmann J."/>
            <person name="Morin E."/>
            <person name="Arend M."/>
            <person name="Barry K.W."/>
            <person name="Binder M."/>
            <person name="Choi C."/>
            <person name="Clum A."/>
            <person name="Copeland A."/>
            <person name="Grisel N."/>
            <person name="Haridas S."/>
            <person name="Kipfer T."/>
            <person name="LaButti K."/>
            <person name="Lindquist E."/>
            <person name="Lipzen A."/>
            <person name="Maire R."/>
            <person name="Meier B."/>
            <person name="Mihaltcheva S."/>
            <person name="Molinier V."/>
            <person name="Murat C."/>
            <person name="Poggeler S."/>
            <person name="Quandt C.A."/>
            <person name="Sperisen C."/>
            <person name="Tritt A."/>
            <person name="Tisserant E."/>
            <person name="Crous P.W."/>
            <person name="Henrissat B."/>
            <person name="Nehls U."/>
            <person name="Egli S."/>
            <person name="Spatafora J.W."/>
            <person name="Grigoriev I.V."/>
            <person name="Martin F.M."/>
        </authorList>
    </citation>
    <scope>NUCLEOTIDE SEQUENCE [LARGE SCALE GENOMIC DNA]</scope>
    <source>
        <strain evidence="1 2">CBS 459.81</strain>
    </source>
</reference>
<proteinExistence type="predicted"/>
<feature type="non-terminal residue" evidence="1">
    <location>
        <position position="1"/>
    </location>
</feature>
<dbReference type="OrthoDB" id="3261222at2759"/>
<evidence type="ECO:0000313" key="1">
    <source>
        <dbReference type="EMBL" id="OCK83583.1"/>
    </source>
</evidence>
<dbReference type="Proteomes" id="UP000250266">
    <property type="component" value="Unassembled WGS sequence"/>
</dbReference>
<evidence type="ECO:0000313" key="2">
    <source>
        <dbReference type="Proteomes" id="UP000250266"/>
    </source>
</evidence>
<gene>
    <name evidence="1" type="ORF">K432DRAFT_290707</name>
</gene>